<name>A0AAW1UZD1_9CUCU</name>
<feature type="coiled-coil region" evidence="1">
    <location>
        <begin position="32"/>
        <end position="80"/>
    </location>
</feature>
<dbReference type="Proteomes" id="UP001431783">
    <property type="component" value="Unassembled WGS sequence"/>
</dbReference>
<keyword evidence="1" id="KW-0175">Coiled coil</keyword>
<sequence>MSCYAFLHKFLPKKIRGPVPHPEMPISEADAIQALKLLLDEKKKELKMKDDAISMLEKKLDEKDNLIRHLQNEIDKFRQVVRPLTQRIITKQIALGEEIWMGSTPTPGVENTRVQTLNEPRIKRQAISAEPLNLKSGDYQIKKITKSHS</sequence>
<organism evidence="2 3">
    <name type="scientific">Henosepilachna vigintioctopunctata</name>
    <dbReference type="NCBI Taxonomy" id="420089"/>
    <lineage>
        <taxon>Eukaryota</taxon>
        <taxon>Metazoa</taxon>
        <taxon>Ecdysozoa</taxon>
        <taxon>Arthropoda</taxon>
        <taxon>Hexapoda</taxon>
        <taxon>Insecta</taxon>
        <taxon>Pterygota</taxon>
        <taxon>Neoptera</taxon>
        <taxon>Endopterygota</taxon>
        <taxon>Coleoptera</taxon>
        <taxon>Polyphaga</taxon>
        <taxon>Cucujiformia</taxon>
        <taxon>Coccinelloidea</taxon>
        <taxon>Coccinellidae</taxon>
        <taxon>Epilachninae</taxon>
        <taxon>Epilachnini</taxon>
        <taxon>Henosepilachna</taxon>
    </lineage>
</organism>
<feature type="non-terminal residue" evidence="2">
    <location>
        <position position="149"/>
    </location>
</feature>
<keyword evidence="3" id="KW-1185">Reference proteome</keyword>
<protein>
    <submittedName>
        <fullName evidence="2">Uncharacterized protein</fullName>
    </submittedName>
</protein>
<dbReference type="CDD" id="cd12086">
    <property type="entry name" value="DD_cGKI-beta"/>
    <property type="match status" value="1"/>
</dbReference>
<comment type="caution">
    <text evidence="2">The sequence shown here is derived from an EMBL/GenBank/DDBJ whole genome shotgun (WGS) entry which is preliminary data.</text>
</comment>
<gene>
    <name evidence="2" type="ORF">WA026_000115</name>
</gene>
<evidence type="ECO:0000313" key="2">
    <source>
        <dbReference type="EMBL" id="KAK9887800.1"/>
    </source>
</evidence>
<reference evidence="2 3" key="1">
    <citation type="submission" date="2023-03" db="EMBL/GenBank/DDBJ databases">
        <title>Genome insight into feeding habits of ladybird beetles.</title>
        <authorList>
            <person name="Li H.-S."/>
            <person name="Huang Y.-H."/>
            <person name="Pang H."/>
        </authorList>
    </citation>
    <scope>NUCLEOTIDE SEQUENCE [LARGE SCALE GENOMIC DNA]</scope>
    <source>
        <strain evidence="2">SYSU_2023b</strain>
        <tissue evidence="2">Whole body</tissue>
    </source>
</reference>
<dbReference type="EMBL" id="JARQZJ010000121">
    <property type="protein sequence ID" value="KAK9887800.1"/>
    <property type="molecule type" value="Genomic_DNA"/>
</dbReference>
<dbReference type="Gene3D" id="1.20.5.170">
    <property type="match status" value="1"/>
</dbReference>
<evidence type="ECO:0000256" key="1">
    <source>
        <dbReference type="SAM" id="Coils"/>
    </source>
</evidence>
<proteinExistence type="predicted"/>
<accession>A0AAW1UZD1</accession>
<evidence type="ECO:0000313" key="3">
    <source>
        <dbReference type="Proteomes" id="UP001431783"/>
    </source>
</evidence>
<dbReference type="AlphaFoldDB" id="A0AAW1UZD1"/>